<sequence>MSRGHGRPTEETALERQMNKLLDDVRTDQQYEHISLVLFTEWVIDFVVSFEKTLRVKLPRCFQNERETKNGDWGNEDLFRDYVDDQLVRLNSVTATNTGHIRLYPNEIDFLMTQELLKLDGVAAGDPRWDLYNALMSIRPPRTRQTRRRRTAPNRAANLVVPTPPPAVHGPAVPLVICARPPMPHREAPLLRGMLTQGALAPGTVLAGPAWNQPGPSTPARHPPGTVLVGAPRTSQPGQSTPVRHPPGTVLVGAPWTQPGPSAPVQHPPGTVLVGAPWASQPGPSASPRYAPGTVLVGPPWRCQSGPSATARHAPGTVLAGPAWSSQPGPSAPARHAPGTVLVGAPWACQPGPSAPAQSAPAHRARRLDAVVDRISARRAPAPVPAHVEPEAPAAHPEAILREAAIKEEAPVARPEALFLQASVKQEIPAALPEAHPPQAPIQEEALLLQAPIKEEAPAARPEALLQQVPIKEEEPVALPEALAPEAHMDFPEHPDIDLEHLEPEELAARREDPYPGLPPFDPEEYAALPEDHEAPIVAPEALAPDAPIQEADSIQDARAARGQEKDFSEDSEVFGPMVFQHEDHYRSLGLVLPPYEDSEDEQEEGIQPSDTRSPTPAGPVRGAPIQAPAAPEVPEEPDAPAGPAGPAPAAPATLATPQRKRGRKPRIQAAAPTPATPATPAATTQRLRDRKPKIQTASSTPATPTASPQGKRGRKPKSQTAASSPAASPVKRGRGRPKKEANNEEESEMQDRFVCPGCELPAGLTGDKDSTDYRCGWCLCWYHEEHTTWTEFPKYKGQYWCAKCDELPDDHGSRKLRKRSDTEPARRSAQIRAFDNLSKYSTQRRREQDDDEEEESTPKRRKTTATPKRSPRRQRGQ</sequence>
<accession>A0A2G5SAT0</accession>
<protein>
    <submittedName>
        <fullName evidence="2">Uncharacterized protein</fullName>
    </submittedName>
</protein>
<feature type="region of interest" description="Disordered" evidence="1">
    <location>
        <begin position="544"/>
        <end position="772"/>
    </location>
</feature>
<feature type="region of interest" description="Disordered" evidence="1">
    <location>
        <begin position="812"/>
        <end position="878"/>
    </location>
</feature>
<proteinExistence type="predicted"/>
<keyword evidence="3" id="KW-1185">Reference proteome</keyword>
<dbReference type="AlphaFoldDB" id="A0A2G5SAT0"/>
<evidence type="ECO:0000313" key="3">
    <source>
        <dbReference type="Proteomes" id="UP000230233"/>
    </source>
</evidence>
<dbReference type="Proteomes" id="UP000230233">
    <property type="component" value="Unassembled WGS sequence"/>
</dbReference>
<name>A0A2G5SAT0_9PELO</name>
<organism evidence="2 3">
    <name type="scientific">Caenorhabditis nigoni</name>
    <dbReference type="NCBI Taxonomy" id="1611254"/>
    <lineage>
        <taxon>Eukaryota</taxon>
        <taxon>Metazoa</taxon>
        <taxon>Ecdysozoa</taxon>
        <taxon>Nematoda</taxon>
        <taxon>Chromadorea</taxon>
        <taxon>Rhabditida</taxon>
        <taxon>Rhabditina</taxon>
        <taxon>Rhabditomorpha</taxon>
        <taxon>Rhabditoidea</taxon>
        <taxon>Rhabditidae</taxon>
        <taxon>Peloderinae</taxon>
        <taxon>Caenorhabditis</taxon>
    </lineage>
</organism>
<dbReference type="PRINTS" id="PR00929">
    <property type="entry name" value="ATHOOK"/>
</dbReference>
<dbReference type="OrthoDB" id="10539568at2759"/>
<feature type="compositionally biased region" description="Basic and acidic residues" evidence="1">
    <location>
        <begin position="812"/>
        <end position="827"/>
    </location>
</feature>
<comment type="caution">
    <text evidence="2">The sequence shown here is derived from an EMBL/GenBank/DDBJ whole genome shotgun (WGS) entry which is preliminary data.</text>
</comment>
<feature type="compositionally biased region" description="Low complexity" evidence="1">
    <location>
        <begin position="624"/>
        <end position="633"/>
    </location>
</feature>
<dbReference type="InterPro" id="IPR017956">
    <property type="entry name" value="AT_hook_DNA-bd_motif"/>
</dbReference>
<dbReference type="STRING" id="1611254.A0A2G5SAT0"/>
<feature type="compositionally biased region" description="Basic and acidic residues" evidence="1">
    <location>
        <begin position="559"/>
        <end position="569"/>
    </location>
</feature>
<gene>
    <name evidence="2" type="ORF">B9Z55_028614</name>
</gene>
<feature type="compositionally biased region" description="Low complexity" evidence="1">
    <location>
        <begin position="697"/>
        <end position="709"/>
    </location>
</feature>
<feature type="compositionally biased region" description="Low complexity" evidence="1">
    <location>
        <begin position="670"/>
        <end position="685"/>
    </location>
</feature>
<feature type="compositionally biased region" description="Basic residues" evidence="1">
    <location>
        <begin position="860"/>
        <end position="878"/>
    </location>
</feature>
<dbReference type="EMBL" id="PDUG01000027">
    <property type="protein sequence ID" value="PIC12140.1"/>
    <property type="molecule type" value="Genomic_DNA"/>
</dbReference>
<reference evidence="3" key="1">
    <citation type="submission" date="2017-10" db="EMBL/GenBank/DDBJ databases">
        <title>Rapid genome shrinkage in a self-fertile nematode reveals novel sperm competition proteins.</title>
        <authorList>
            <person name="Yin D."/>
            <person name="Schwarz E.M."/>
            <person name="Thomas C.G."/>
            <person name="Felde R.L."/>
            <person name="Korf I.F."/>
            <person name="Cutter A.D."/>
            <person name="Schartner C.M."/>
            <person name="Ralston E.J."/>
            <person name="Meyer B.J."/>
            <person name="Haag E.S."/>
        </authorList>
    </citation>
    <scope>NUCLEOTIDE SEQUENCE [LARGE SCALE GENOMIC DNA]</scope>
    <source>
        <strain evidence="3">JU1422</strain>
    </source>
</reference>
<evidence type="ECO:0000256" key="1">
    <source>
        <dbReference type="SAM" id="MobiDB-lite"/>
    </source>
</evidence>
<dbReference type="GO" id="GO:0003677">
    <property type="term" value="F:DNA binding"/>
    <property type="evidence" value="ECO:0007669"/>
    <property type="project" value="InterPro"/>
</dbReference>
<evidence type="ECO:0000313" key="2">
    <source>
        <dbReference type="EMBL" id="PIC12140.1"/>
    </source>
</evidence>